<dbReference type="EnsemblMetazoa" id="CJA11894.1">
    <property type="protein sequence ID" value="CJA11894.1"/>
    <property type="gene ID" value="WBGene00131098"/>
</dbReference>
<dbReference type="EC" id="6.2.1.1" evidence="2"/>
<evidence type="ECO:0000256" key="2">
    <source>
        <dbReference type="ARBA" id="ARBA00013275"/>
    </source>
</evidence>
<name>A0A8R1HV45_CAEJA</name>
<dbReference type="GO" id="GO:0006085">
    <property type="term" value="P:acetyl-CoA biosynthetic process"/>
    <property type="evidence" value="ECO:0007669"/>
    <property type="project" value="TreeGrafter"/>
</dbReference>
<comment type="similarity">
    <text evidence="1">Belongs to the ATP-dependent AMP-binding enzyme family.</text>
</comment>
<accession>A0A8R1HV45</accession>
<dbReference type="SUPFAM" id="SSF56801">
    <property type="entry name" value="Acetyl-CoA synthetase-like"/>
    <property type="match status" value="1"/>
</dbReference>
<dbReference type="PANTHER" id="PTHR24095">
    <property type="entry name" value="ACETYL-COENZYME A SYNTHETASE"/>
    <property type="match status" value="1"/>
</dbReference>
<dbReference type="Pfam" id="PF00501">
    <property type="entry name" value="AMP-binding"/>
    <property type="match status" value="1"/>
</dbReference>
<sequence length="406" mass="44909">MSDVRVKFNLANERDGLEDEDIFLPPAPLLAGAHVSGLQSYHDLYRSSINNADEFWRTVTSELHFEQGTSKGLEYNFDAKAGSVYCKFMDGATTNISYNCLERNIRRGFGDKIAYIFEGNEPTDVTTMTYKELLAQVVQFSAVLRSHGVKRGDVVALYLPMIPELAVAMLACARIGAMHSVVFAGFSAESLAARVVDARCRVLVTADGVFRGAKPIGLKSIADAAVILAAQENVQVSSVIMVEHLKRVTKPEGVELPKADYTDITVVYETEMQKCEGVESPVEWMDAESPLFLLYTSGSTGKPKGIQHTTAGYMTYAYATTKYTFDAQQDDVYWCTADCGWITGHSYLLYGPLMNGLKGIWFEGVPTYPTPSRMWDVTDKYAVTKLYTSPTAARALMALGDKWLER</sequence>
<evidence type="ECO:0000259" key="4">
    <source>
        <dbReference type="Pfam" id="PF16177"/>
    </source>
</evidence>
<dbReference type="Proteomes" id="UP000005237">
    <property type="component" value="Unassembled WGS sequence"/>
</dbReference>
<dbReference type="PANTHER" id="PTHR24095:SF244">
    <property type="entry name" value="ACETYL-COENZYME A SYNTHETASE"/>
    <property type="match status" value="1"/>
</dbReference>
<evidence type="ECO:0000313" key="5">
    <source>
        <dbReference type="EnsemblMetazoa" id="CJA11894.1"/>
    </source>
</evidence>
<dbReference type="InterPro" id="IPR042099">
    <property type="entry name" value="ANL_N_sf"/>
</dbReference>
<dbReference type="PROSITE" id="PS00455">
    <property type="entry name" value="AMP_BINDING"/>
    <property type="match status" value="1"/>
</dbReference>
<feature type="domain" description="AMP-dependent synthetase/ligase" evidence="3">
    <location>
        <begin position="107"/>
        <end position="401"/>
    </location>
</feature>
<protein>
    <recommendedName>
        <fullName evidence="2">acetate--CoA ligase</fullName>
        <ecNumber evidence="2">6.2.1.1</ecNumber>
    </recommendedName>
</protein>
<reference evidence="6" key="1">
    <citation type="submission" date="2010-08" db="EMBL/GenBank/DDBJ databases">
        <authorList>
            <consortium name="Caenorhabditis japonica Sequencing Consortium"/>
            <person name="Wilson R.K."/>
        </authorList>
    </citation>
    <scope>NUCLEOTIDE SEQUENCE [LARGE SCALE GENOMIC DNA]</scope>
    <source>
        <strain evidence="6">DF5081</strain>
    </source>
</reference>
<reference evidence="5" key="2">
    <citation type="submission" date="2022-06" db="UniProtKB">
        <authorList>
            <consortium name="EnsemblMetazoa"/>
        </authorList>
    </citation>
    <scope>IDENTIFICATION</scope>
    <source>
        <strain evidence="5">DF5081</strain>
    </source>
</reference>
<organism evidence="5 6">
    <name type="scientific">Caenorhabditis japonica</name>
    <dbReference type="NCBI Taxonomy" id="281687"/>
    <lineage>
        <taxon>Eukaryota</taxon>
        <taxon>Metazoa</taxon>
        <taxon>Ecdysozoa</taxon>
        <taxon>Nematoda</taxon>
        <taxon>Chromadorea</taxon>
        <taxon>Rhabditida</taxon>
        <taxon>Rhabditina</taxon>
        <taxon>Rhabditomorpha</taxon>
        <taxon>Rhabditoidea</taxon>
        <taxon>Rhabditidae</taxon>
        <taxon>Peloderinae</taxon>
        <taxon>Caenorhabditis</taxon>
    </lineage>
</organism>
<evidence type="ECO:0000313" key="6">
    <source>
        <dbReference type="Proteomes" id="UP000005237"/>
    </source>
</evidence>
<dbReference type="AlphaFoldDB" id="A0A8R1HV45"/>
<dbReference type="InterPro" id="IPR020845">
    <property type="entry name" value="AMP-binding_CS"/>
</dbReference>
<evidence type="ECO:0000256" key="1">
    <source>
        <dbReference type="ARBA" id="ARBA00006432"/>
    </source>
</evidence>
<dbReference type="Pfam" id="PF16177">
    <property type="entry name" value="ACAS_N"/>
    <property type="match status" value="1"/>
</dbReference>
<dbReference type="GO" id="GO:0003987">
    <property type="term" value="F:acetate-CoA ligase activity"/>
    <property type="evidence" value="ECO:0007669"/>
    <property type="project" value="UniProtKB-EC"/>
</dbReference>
<keyword evidence="6" id="KW-1185">Reference proteome</keyword>
<dbReference type="Gene3D" id="3.40.50.12780">
    <property type="entry name" value="N-terminal domain of ligase-like"/>
    <property type="match status" value="1"/>
</dbReference>
<dbReference type="InterPro" id="IPR032387">
    <property type="entry name" value="ACAS_N"/>
</dbReference>
<dbReference type="InterPro" id="IPR000873">
    <property type="entry name" value="AMP-dep_synth/lig_dom"/>
</dbReference>
<evidence type="ECO:0000259" key="3">
    <source>
        <dbReference type="Pfam" id="PF00501"/>
    </source>
</evidence>
<proteinExistence type="inferred from homology"/>
<feature type="domain" description="Acetyl-coenzyme A synthetase N-terminal" evidence="4">
    <location>
        <begin position="41"/>
        <end position="100"/>
    </location>
</feature>